<dbReference type="Pfam" id="PF02518">
    <property type="entry name" value="HATPase_c"/>
    <property type="match status" value="1"/>
</dbReference>
<evidence type="ECO:0000256" key="3">
    <source>
        <dbReference type="ARBA" id="ARBA00012438"/>
    </source>
</evidence>
<dbReference type="InterPro" id="IPR005467">
    <property type="entry name" value="His_kinase_dom"/>
</dbReference>
<keyword evidence="12" id="KW-0812">Transmembrane</keyword>
<dbReference type="CDD" id="cd06225">
    <property type="entry name" value="HAMP"/>
    <property type="match status" value="1"/>
</dbReference>
<sequence>MNGLIRLFRDVSLRKKLIFSYLFVIIIPIAVLGTYSYRSAKADLERQLALTAENSANRLVSELSYRLERQEYPIKSIVFNPKVVQAVAAPDKDVYELTVELNEHVEPIFWNYLFFMPDMKEIVIYSENRTSPFGNFLHSAEEVRGEEWYASTENIKSVVWRSDGENLFATRNIYEAGREKRQGALYIRFDYNGLIREVAGKLGPSDGVVITAAGGGKVFSSFAKEEGAEAGEYLILRRDIPRTDWQLAYYAGKEHIREGTVGIVRATLVIIGVCIVVLLGVILLFSRTMLLGIRKLNERMKRVEEGDLNVIVPIPSKDEVGQLTIRFANMIKRINLLIEEAYVNRIARKEAELLALQAQINPHFLYNSLSLINSQAIEKDAYDVSRTVTLLAKFYRTTLNKGRDTISVRDELTNVQTYIEIQRIMCGYAFDAEYDLENDLFGHGMIKLVLQPIVENAIDHGLKEKREGERLLRITGKVDAGDLLLTVTDTGVGMDEETRAKLLTNQSPGYGLVNVQERLRLYYGDAYGLTVNSEEGKGTSVEVRLPIGGAAASKRNIDRDR</sequence>
<dbReference type="InterPro" id="IPR003594">
    <property type="entry name" value="HATPase_dom"/>
</dbReference>
<dbReference type="GO" id="GO:0005886">
    <property type="term" value="C:plasma membrane"/>
    <property type="evidence" value="ECO:0007669"/>
    <property type="project" value="UniProtKB-SubCell"/>
</dbReference>
<dbReference type="Pfam" id="PF06580">
    <property type="entry name" value="His_kinase"/>
    <property type="match status" value="1"/>
</dbReference>
<dbReference type="PRINTS" id="PR00344">
    <property type="entry name" value="BCTRLSENSOR"/>
</dbReference>
<protein>
    <recommendedName>
        <fullName evidence="3">histidine kinase</fullName>
        <ecNumber evidence="3">2.7.13.3</ecNumber>
    </recommendedName>
</protein>
<evidence type="ECO:0000256" key="4">
    <source>
        <dbReference type="ARBA" id="ARBA00022475"/>
    </source>
</evidence>
<dbReference type="EC" id="2.7.13.3" evidence="3"/>
<keyword evidence="7" id="KW-0547">Nucleotide-binding</keyword>
<name>A0A3D9I4K6_9BACL</name>
<keyword evidence="10" id="KW-0902">Two-component regulatory system</keyword>
<comment type="subcellular location">
    <subcellularLocation>
        <location evidence="2">Cell membrane</location>
        <topology evidence="2">Multi-pass membrane protein</topology>
    </subcellularLocation>
</comment>
<evidence type="ECO:0000313" key="16">
    <source>
        <dbReference type="Proteomes" id="UP000256977"/>
    </source>
</evidence>
<dbReference type="PROSITE" id="PS50885">
    <property type="entry name" value="HAMP"/>
    <property type="match status" value="1"/>
</dbReference>
<keyword evidence="8 15" id="KW-0418">Kinase</keyword>
<evidence type="ECO:0000256" key="10">
    <source>
        <dbReference type="ARBA" id="ARBA00023012"/>
    </source>
</evidence>
<evidence type="ECO:0000256" key="7">
    <source>
        <dbReference type="ARBA" id="ARBA00022741"/>
    </source>
</evidence>
<keyword evidence="5" id="KW-0597">Phosphoprotein</keyword>
<dbReference type="Gene3D" id="3.30.565.10">
    <property type="entry name" value="Histidine kinase-like ATPase, C-terminal domain"/>
    <property type="match status" value="1"/>
</dbReference>
<evidence type="ECO:0000256" key="6">
    <source>
        <dbReference type="ARBA" id="ARBA00022679"/>
    </source>
</evidence>
<dbReference type="PANTHER" id="PTHR34220:SF7">
    <property type="entry name" value="SENSOR HISTIDINE KINASE YPDA"/>
    <property type="match status" value="1"/>
</dbReference>
<evidence type="ECO:0000256" key="2">
    <source>
        <dbReference type="ARBA" id="ARBA00004651"/>
    </source>
</evidence>
<keyword evidence="9" id="KW-0067">ATP-binding</keyword>
<feature type="transmembrane region" description="Helical" evidence="12">
    <location>
        <begin position="18"/>
        <end position="37"/>
    </location>
</feature>
<dbReference type="Gene3D" id="6.10.340.10">
    <property type="match status" value="1"/>
</dbReference>
<evidence type="ECO:0000256" key="9">
    <source>
        <dbReference type="ARBA" id="ARBA00022840"/>
    </source>
</evidence>
<evidence type="ECO:0000259" key="14">
    <source>
        <dbReference type="PROSITE" id="PS50885"/>
    </source>
</evidence>
<dbReference type="InterPro" id="IPR004358">
    <property type="entry name" value="Sig_transdc_His_kin-like_C"/>
</dbReference>
<comment type="catalytic activity">
    <reaction evidence="1">
        <text>ATP + protein L-histidine = ADP + protein N-phospho-L-histidine.</text>
        <dbReference type="EC" id="2.7.13.3"/>
    </reaction>
</comment>
<evidence type="ECO:0000259" key="13">
    <source>
        <dbReference type="PROSITE" id="PS50109"/>
    </source>
</evidence>
<evidence type="ECO:0000256" key="8">
    <source>
        <dbReference type="ARBA" id="ARBA00022777"/>
    </source>
</evidence>
<dbReference type="GO" id="GO:0000155">
    <property type="term" value="F:phosphorelay sensor kinase activity"/>
    <property type="evidence" value="ECO:0007669"/>
    <property type="project" value="InterPro"/>
</dbReference>
<dbReference type="Proteomes" id="UP000256977">
    <property type="component" value="Unassembled WGS sequence"/>
</dbReference>
<evidence type="ECO:0000256" key="11">
    <source>
        <dbReference type="ARBA" id="ARBA00023136"/>
    </source>
</evidence>
<evidence type="ECO:0000256" key="5">
    <source>
        <dbReference type="ARBA" id="ARBA00022553"/>
    </source>
</evidence>
<dbReference type="GO" id="GO:0005524">
    <property type="term" value="F:ATP binding"/>
    <property type="evidence" value="ECO:0007669"/>
    <property type="project" value="UniProtKB-KW"/>
</dbReference>
<accession>A0A3D9I4K6</accession>
<dbReference type="InterPro" id="IPR003660">
    <property type="entry name" value="HAMP_dom"/>
</dbReference>
<evidence type="ECO:0000256" key="12">
    <source>
        <dbReference type="SAM" id="Phobius"/>
    </source>
</evidence>
<comment type="caution">
    <text evidence="15">The sequence shown here is derived from an EMBL/GenBank/DDBJ whole genome shotgun (WGS) entry which is preliminary data.</text>
</comment>
<proteinExistence type="predicted"/>
<keyword evidence="11 12" id="KW-0472">Membrane</keyword>
<feature type="transmembrane region" description="Helical" evidence="12">
    <location>
        <begin position="263"/>
        <end position="285"/>
    </location>
</feature>
<dbReference type="AlphaFoldDB" id="A0A3D9I4K6"/>
<dbReference type="EMBL" id="QRDZ01000039">
    <property type="protein sequence ID" value="RED56499.1"/>
    <property type="molecule type" value="Genomic_DNA"/>
</dbReference>
<keyword evidence="4" id="KW-1003">Cell membrane</keyword>
<dbReference type="SMART" id="SM00304">
    <property type="entry name" value="HAMP"/>
    <property type="match status" value="1"/>
</dbReference>
<organism evidence="15 16">
    <name type="scientific">Cohnella phaseoli</name>
    <dbReference type="NCBI Taxonomy" id="456490"/>
    <lineage>
        <taxon>Bacteria</taxon>
        <taxon>Bacillati</taxon>
        <taxon>Bacillota</taxon>
        <taxon>Bacilli</taxon>
        <taxon>Bacillales</taxon>
        <taxon>Paenibacillaceae</taxon>
        <taxon>Cohnella</taxon>
    </lineage>
</organism>
<gene>
    <name evidence="15" type="ORF">DFP98_13957</name>
</gene>
<keyword evidence="16" id="KW-1185">Reference proteome</keyword>
<dbReference type="RefSeq" id="WP_181918103.1">
    <property type="nucleotide sequence ID" value="NZ_QRDZ01000039.1"/>
</dbReference>
<feature type="domain" description="HAMP" evidence="14">
    <location>
        <begin position="287"/>
        <end position="339"/>
    </location>
</feature>
<dbReference type="InterPro" id="IPR050640">
    <property type="entry name" value="Bact_2-comp_sensor_kinase"/>
</dbReference>
<keyword evidence="6" id="KW-0808">Transferase</keyword>
<reference evidence="15 16" key="1">
    <citation type="submission" date="2018-07" db="EMBL/GenBank/DDBJ databases">
        <title>Genomic Encyclopedia of Type Strains, Phase III (KMG-III): the genomes of soil and plant-associated and newly described type strains.</title>
        <authorList>
            <person name="Whitman W."/>
        </authorList>
    </citation>
    <scope>NUCLEOTIDE SEQUENCE [LARGE SCALE GENOMIC DNA]</scope>
    <source>
        <strain evidence="15 16">CECT 7287</strain>
    </source>
</reference>
<evidence type="ECO:0000256" key="1">
    <source>
        <dbReference type="ARBA" id="ARBA00000085"/>
    </source>
</evidence>
<dbReference type="PROSITE" id="PS50109">
    <property type="entry name" value="HIS_KIN"/>
    <property type="match status" value="1"/>
</dbReference>
<dbReference type="PANTHER" id="PTHR34220">
    <property type="entry name" value="SENSOR HISTIDINE KINASE YPDA"/>
    <property type="match status" value="1"/>
</dbReference>
<dbReference type="SMART" id="SM00387">
    <property type="entry name" value="HATPase_c"/>
    <property type="match status" value="1"/>
</dbReference>
<dbReference type="Pfam" id="PF00672">
    <property type="entry name" value="HAMP"/>
    <property type="match status" value="1"/>
</dbReference>
<feature type="domain" description="Histidine kinase" evidence="13">
    <location>
        <begin position="450"/>
        <end position="549"/>
    </location>
</feature>
<dbReference type="SUPFAM" id="SSF158472">
    <property type="entry name" value="HAMP domain-like"/>
    <property type="match status" value="1"/>
</dbReference>
<keyword evidence="12" id="KW-1133">Transmembrane helix</keyword>
<dbReference type="SUPFAM" id="SSF55874">
    <property type="entry name" value="ATPase domain of HSP90 chaperone/DNA topoisomerase II/histidine kinase"/>
    <property type="match status" value="1"/>
</dbReference>
<dbReference type="InterPro" id="IPR036890">
    <property type="entry name" value="HATPase_C_sf"/>
</dbReference>
<evidence type="ECO:0000313" key="15">
    <source>
        <dbReference type="EMBL" id="RED56499.1"/>
    </source>
</evidence>
<dbReference type="InterPro" id="IPR010559">
    <property type="entry name" value="Sig_transdc_His_kin_internal"/>
</dbReference>